<evidence type="ECO:0000256" key="2">
    <source>
        <dbReference type="SAM" id="MobiDB-lite"/>
    </source>
</evidence>
<dbReference type="Proteomes" id="UP000708208">
    <property type="component" value="Unassembled WGS sequence"/>
</dbReference>
<accession>A0A8J2KDQ5</accession>
<dbReference type="InterPro" id="IPR019791">
    <property type="entry name" value="Haem_peroxidase_animal"/>
</dbReference>
<feature type="compositionally biased region" description="Low complexity" evidence="2">
    <location>
        <begin position="543"/>
        <end position="562"/>
    </location>
</feature>
<proteinExistence type="predicted"/>
<gene>
    <name evidence="3" type="ORF">AFUS01_LOCUS22691</name>
</gene>
<sequence>MNYLSSLNSWDTRKYCGLPGADGWDDLFGSMNNITVKRYAQIYVHPQDIDLWSGGVSERPLPGAMVGPTFACIIATQFSNARRGDRFWYELGGLPHSFTLDQLSELRKARLARIVCDNTDIIDTIQLYPMVLPDHEINPRVPCRSGVLLNIDLSKWADYGGTSYSHQAPVHVQAPRGRVVVPQVPETVVANLLPTHQPLSSNRVVDNANLNGYENDPSVGKYVNQDGLQQLRHYLKVGPYRNSFHSHHHHDENPFHGYLRQVLTRRPVNYIHSTKGHDASNIANVHYSPHPEHEEHPAPGVDHSPRGFPIHPPSLEKVKSDGGYAHLSEHVPVNKPQYGPPIKSTAGGSKFHAGFNIELNAVLNPSPYGPPGGALGAPLGYTAPSVPVLTHHHHGEPIPVVAPVIPVAPAAPPTTYGSNLGRHYGAPSLPFGAGPLSLHYGFKPVSTPYGNVSLGNGKRYGQDIPQYVIDELQAVYSKDSYKRSPVVVATPSPLLIYHHIRRRDIDANDRTDRVAEGSIDVTTSSEAPAVVVVQQEKGNLNFTSTRTNSSSTNSSNSSNSSSAGHSPEELAGMRETVVNAAYDLFHGLTDLSWELIHRIRHTAEKVLPLPLSMTNSGTPPSTTPPQTSSSTDKLKNVNSSLNNLDSQIPIEAESSIGTHRVNPKQEVPPSSSSPNINPLRIIIPPSFTQNPRHQVLVRKATSFVTSVLKDVSQELNRRIQNS</sequence>
<evidence type="ECO:0000313" key="3">
    <source>
        <dbReference type="EMBL" id="CAG7734293.1"/>
    </source>
</evidence>
<protein>
    <submittedName>
        <fullName evidence="3">Uncharacterized protein</fullName>
    </submittedName>
</protein>
<reference evidence="3" key="1">
    <citation type="submission" date="2021-06" db="EMBL/GenBank/DDBJ databases">
        <authorList>
            <person name="Hodson N. C."/>
            <person name="Mongue J. A."/>
            <person name="Jaron S. K."/>
        </authorList>
    </citation>
    <scope>NUCLEOTIDE SEQUENCE</scope>
</reference>
<keyword evidence="4" id="KW-1185">Reference proteome</keyword>
<keyword evidence="1" id="KW-0575">Peroxidase</keyword>
<evidence type="ECO:0000313" key="4">
    <source>
        <dbReference type="Proteomes" id="UP000708208"/>
    </source>
</evidence>
<dbReference type="OrthoDB" id="823504at2759"/>
<feature type="compositionally biased region" description="Low complexity" evidence="2">
    <location>
        <begin position="612"/>
        <end position="634"/>
    </location>
</feature>
<dbReference type="PANTHER" id="PTHR11475:SF106">
    <property type="entry name" value="CURLY SU"/>
    <property type="match status" value="1"/>
</dbReference>
<dbReference type="AlphaFoldDB" id="A0A8J2KDQ5"/>
<dbReference type="EMBL" id="CAJVCH010266456">
    <property type="protein sequence ID" value="CAG7734293.1"/>
    <property type="molecule type" value="Genomic_DNA"/>
</dbReference>
<organism evidence="3 4">
    <name type="scientific">Allacma fusca</name>
    <dbReference type="NCBI Taxonomy" id="39272"/>
    <lineage>
        <taxon>Eukaryota</taxon>
        <taxon>Metazoa</taxon>
        <taxon>Ecdysozoa</taxon>
        <taxon>Arthropoda</taxon>
        <taxon>Hexapoda</taxon>
        <taxon>Collembola</taxon>
        <taxon>Symphypleona</taxon>
        <taxon>Sminthuridae</taxon>
        <taxon>Allacma</taxon>
    </lineage>
</organism>
<dbReference type="PROSITE" id="PS50292">
    <property type="entry name" value="PEROXIDASE_3"/>
    <property type="match status" value="1"/>
</dbReference>
<keyword evidence="1" id="KW-0560">Oxidoreductase</keyword>
<feature type="region of interest" description="Disordered" evidence="2">
    <location>
        <begin position="610"/>
        <end position="634"/>
    </location>
</feature>
<name>A0A8J2KDQ5_9HEXA</name>
<dbReference type="Pfam" id="PF03098">
    <property type="entry name" value="An_peroxidase"/>
    <property type="match status" value="1"/>
</dbReference>
<dbReference type="PANTHER" id="PTHR11475">
    <property type="entry name" value="OXIDASE/PEROXIDASE"/>
    <property type="match status" value="1"/>
</dbReference>
<evidence type="ECO:0000256" key="1">
    <source>
        <dbReference type="ARBA" id="ARBA00022559"/>
    </source>
</evidence>
<feature type="region of interest" description="Disordered" evidence="2">
    <location>
        <begin position="654"/>
        <end position="676"/>
    </location>
</feature>
<dbReference type="GO" id="GO:0004601">
    <property type="term" value="F:peroxidase activity"/>
    <property type="evidence" value="ECO:0007669"/>
    <property type="project" value="UniProtKB-KW"/>
</dbReference>
<feature type="region of interest" description="Disordered" evidence="2">
    <location>
        <begin position="536"/>
        <end position="568"/>
    </location>
</feature>
<comment type="caution">
    <text evidence="3">The sequence shown here is derived from an EMBL/GenBank/DDBJ whole genome shotgun (WGS) entry which is preliminary data.</text>
</comment>